<keyword evidence="4" id="KW-1185">Reference proteome</keyword>
<evidence type="ECO:0000313" key="4">
    <source>
        <dbReference type="Proteomes" id="UP000241546"/>
    </source>
</evidence>
<dbReference type="Proteomes" id="UP000241546">
    <property type="component" value="Unassembled WGS sequence"/>
</dbReference>
<dbReference type="AlphaFoldDB" id="A0A2T4BJ12"/>
<feature type="transmembrane region" description="Helical" evidence="2">
    <location>
        <begin position="67"/>
        <end position="85"/>
    </location>
</feature>
<name>A0A2T4BJ12_9HYPO</name>
<dbReference type="OrthoDB" id="4897980at2759"/>
<protein>
    <submittedName>
        <fullName evidence="3">Uncharacterized protein</fullName>
    </submittedName>
</protein>
<keyword evidence="2" id="KW-1133">Transmembrane helix</keyword>
<organism evidence="3 4">
    <name type="scientific">Trichoderma citrinoviride</name>
    <dbReference type="NCBI Taxonomy" id="58853"/>
    <lineage>
        <taxon>Eukaryota</taxon>
        <taxon>Fungi</taxon>
        <taxon>Dikarya</taxon>
        <taxon>Ascomycota</taxon>
        <taxon>Pezizomycotina</taxon>
        <taxon>Sordariomycetes</taxon>
        <taxon>Hypocreomycetidae</taxon>
        <taxon>Hypocreales</taxon>
        <taxon>Hypocreaceae</taxon>
        <taxon>Trichoderma</taxon>
    </lineage>
</organism>
<proteinExistence type="predicted"/>
<feature type="region of interest" description="Disordered" evidence="1">
    <location>
        <begin position="90"/>
        <end position="116"/>
    </location>
</feature>
<gene>
    <name evidence="3" type="ORF">BBK36DRAFT_1155887</name>
</gene>
<sequence length="116" mass="12376">MSALRSITALRSTVRPGFLLASSRPLTTTAPVRAGSAFSGKEDIGGPGGQQPVPPNPGGPEALRRNWMVIGGAALAVLVGYNWIYKNPDEARQQRDKTLGEMSGRNKTEMGGFRHD</sequence>
<dbReference type="GeneID" id="36601996"/>
<evidence type="ECO:0000313" key="3">
    <source>
        <dbReference type="EMBL" id="PTB69307.1"/>
    </source>
</evidence>
<keyword evidence="2" id="KW-0812">Transmembrane</keyword>
<accession>A0A2T4BJ12</accession>
<keyword evidence="2" id="KW-0472">Membrane</keyword>
<dbReference type="RefSeq" id="XP_024752627.1">
    <property type="nucleotide sequence ID" value="XM_024893878.1"/>
</dbReference>
<feature type="region of interest" description="Disordered" evidence="1">
    <location>
        <begin position="29"/>
        <end position="61"/>
    </location>
</feature>
<reference evidence="4" key="1">
    <citation type="submission" date="2016-07" db="EMBL/GenBank/DDBJ databases">
        <title>Multiple horizontal gene transfer events from other fungi enriched the ability of initially mycotrophic Trichoderma (Ascomycota) to feed on dead plant biomass.</title>
        <authorList>
            <consortium name="DOE Joint Genome Institute"/>
            <person name="Atanasova L."/>
            <person name="Chenthamara K."/>
            <person name="Zhang J."/>
            <person name="Grujic M."/>
            <person name="Henrissat B."/>
            <person name="Kuo A."/>
            <person name="Aerts A."/>
            <person name="Salamov A."/>
            <person name="Lipzen A."/>
            <person name="Labutti K."/>
            <person name="Barry K."/>
            <person name="Miao Y."/>
            <person name="Rahimi M.J."/>
            <person name="Shen Q."/>
            <person name="Grigoriev I.V."/>
            <person name="Kubicek C.P."/>
            <person name="Druzhinina I.S."/>
        </authorList>
    </citation>
    <scope>NUCLEOTIDE SEQUENCE [LARGE SCALE GENOMIC DNA]</scope>
    <source>
        <strain evidence="4">TUCIM 6016</strain>
    </source>
</reference>
<evidence type="ECO:0000256" key="1">
    <source>
        <dbReference type="SAM" id="MobiDB-lite"/>
    </source>
</evidence>
<dbReference type="EMBL" id="KZ680208">
    <property type="protein sequence ID" value="PTB69307.1"/>
    <property type="molecule type" value="Genomic_DNA"/>
</dbReference>
<evidence type="ECO:0000256" key="2">
    <source>
        <dbReference type="SAM" id="Phobius"/>
    </source>
</evidence>